<feature type="transmembrane region" description="Helical" evidence="1">
    <location>
        <begin position="223"/>
        <end position="244"/>
    </location>
</feature>
<feature type="transmembrane region" description="Helical" evidence="1">
    <location>
        <begin position="251"/>
        <end position="272"/>
    </location>
</feature>
<feature type="transmembrane region" description="Helical" evidence="1">
    <location>
        <begin position="117"/>
        <end position="139"/>
    </location>
</feature>
<dbReference type="Gene3D" id="2.60.200.20">
    <property type="match status" value="1"/>
</dbReference>
<dbReference type="Pfam" id="PF00498">
    <property type="entry name" value="FHA"/>
    <property type="match status" value="1"/>
</dbReference>
<feature type="transmembrane region" description="Helical" evidence="1">
    <location>
        <begin position="186"/>
        <end position="203"/>
    </location>
</feature>
<protein>
    <submittedName>
        <fullName evidence="3">FHA domain-containing protein</fullName>
    </submittedName>
</protein>
<dbReference type="KEGG" id="plei:Q9312_00260"/>
<dbReference type="SMART" id="SM00240">
    <property type="entry name" value="FHA"/>
    <property type="match status" value="1"/>
</dbReference>
<dbReference type="InterPro" id="IPR000253">
    <property type="entry name" value="FHA_dom"/>
</dbReference>
<keyword evidence="1" id="KW-1133">Transmembrane helix</keyword>
<dbReference type="EMBL" id="CP133548">
    <property type="protein sequence ID" value="WMS87378.1"/>
    <property type="molecule type" value="Genomic_DNA"/>
</dbReference>
<evidence type="ECO:0000313" key="4">
    <source>
        <dbReference type="Proteomes" id="UP001239782"/>
    </source>
</evidence>
<sequence>MSLVIEEINRSKKVIQRFKFDERQEIRIGRALDNDVILNEPHVSPHHLILRQTDAGTWVAEDLNSVNGIRNSKRKLIPSGCEVKSGDTLLLGRSYLTIYDEQHPVEEAWSLHSIEDVFHYLSHPLVVFGLLVTFIFLEWQLTQAQEYRELSPSRLMNQLMYQLVVIFGWSSLWSLNGRILRHDSRFLSHLAVSLVAAMAYQWLPWLLRLLTYNWQLGLWYIEIGYFINGIIFSSMLWCNFYLALPQRPLSRILWVNGLTWSLVMIYLLPPMFDDQGFRSYPRYDSSLLPYSVQFVDSKSTNDFVKDTEVLFKRPKEQQNKQ</sequence>
<keyword evidence="4" id="KW-1185">Reference proteome</keyword>
<feature type="domain" description="FHA" evidence="2">
    <location>
        <begin position="26"/>
        <end position="76"/>
    </location>
</feature>
<keyword evidence="1" id="KW-0472">Membrane</keyword>
<dbReference type="SUPFAM" id="SSF49879">
    <property type="entry name" value="SMAD/FHA domain"/>
    <property type="match status" value="1"/>
</dbReference>
<evidence type="ECO:0000256" key="1">
    <source>
        <dbReference type="SAM" id="Phobius"/>
    </source>
</evidence>
<proteinExistence type="predicted"/>
<feature type="transmembrane region" description="Helical" evidence="1">
    <location>
        <begin position="159"/>
        <end position="179"/>
    </location>
</feature>
<keyword evidence="1" id="KW-0812">Transmembrane</keyword>
<name>A0AA51RTI4_9GAMM</name>
<dbReference type="AlphaFoldDB" id="A0AA51RTI4"/>
<evidence type="ECO:0000259" key="2">
    <source>
        <dbReference type="PROSITE" id="PS50006"/>
    </source>
</evidence>
<evidence type="ECO:0000313" key="3">
    <source>
        <dbReference type="EMBL" id="WMS87378.1"/>
    </source>
</evidence>
<gene>
    <name evidence="3" type="ORF">Q9312_00260</name>
</gene>
<dbReference type="Proteomes" id="UP001239782">
    <property type="component" value="Chromosome"/>
</dbReference>
<dbReference type="RefSeq" id="WP_309202519.1">
    <property type="nucleotide sequence ID" value="NZ_CP133548.1"/>
</dbReference>
<accession>A0AA51RTI4</accession>
<dbReference type="PROSITE" id="PS50006">
    <property type="entry name" value="FHA_DOMAIN"/>
    <property type="match status" value="1"/>
</dbReference>
<dbReference type="InterPro" id="IPR008984">
    <property type="entry name" value="SMAD_FHA_dom_sf"/>
</dbReference>
<organism evidence="3 4">
    <name type="scientific">Pleionea litopenaei</name>
    <dbReference type="NCBI Taxonomy" id="3070815"/>
    <lineage>
        <taxon>Bacteria</taxon>
        <taxon>Pseudomonadati</taxon>
        <taxon>Pseudomonadota</taxon>
        <taxon>Gammaproteobacteria</taxon>
        <taxon>Oceanospirillales</taxon>
        <taxon>Pleioneaceae</taxon>
        <taxon>Pleionea</taxon>
    </lineage>
</organism>
<reference evidence="3 4" key="1">
    <citation type="submission" date="2023-08" db="EMBL/GenBank/DDBJ databases">
        <title>Pleionea litopenaei sp. nov., isolated from stomach of juvenile Litopenaeus vannamei.</title>
        <authorList>
            <person name="Rho A.M."/>
            <person name="Hwang C.Y."/>
        </authorList>
    </citation>
    <scope>NUCLEOTIDE SEQUENCE [LARGE SCALE GENOMIC DNA]</scope>
    <source>
        <strain evidence="3 4">HL-JVS1</strain>
    </source>
</reference>
<dbReference type="CDD" id="cd00060">
    <property type="entry name" value="FHA"/>
    <property type="match status" value="1"/>
</dbReference>